<dbReference type="InterPro" id="IPR051469">
    <property type="entry name" value="FliN/MopA/SpaO"/>
</dbReference>
<keyword evidence="9" id="KW-0969">Cilium</keyword>
<sequence>MSDMTEAPNTRPADRAVKLDMLADINVCVTVQVGSASLTLASLLELSEGSVLELDRQVNDPLDLFVNGTLVARGEIVETNGRFGIRVLDVAPDGERLGSMEARP</sequence>
<keyword evidence="5 7" id="KW-0283">Flagellar rotation</keyword>
<name>A0A426RR74_9SPHN</name>
<dbReference type="GO" id="GO:0005886">
    <property type="term" value="C:plasma membrane"/>
    <property type="evidence" value="ECO:0007669"/>
    <property type="project" value="UniProtKB-SubCell"/>
</dbReference>
<evidence type="ECO:0000259" key="8">
    <source>
        <dbReference type="Pfam" id="PF01052"/>
    </source>
</evidence>
<keyword evidence="7" id="KW-0975">Bacterial flagellum</keyword>
<keyword evidence="6 7" id="KW-0472">Membrane</keyword>
<dbReference type="InterPro" id="IPR001543">
    <property type="entry name" value="FliN-like_C"/>
</dbReference>
<dbReference type="InterPro" id="IPR001172">
    <property type="entry name" value="FliN_T3SS_HrcQb"/>
</dbReference>
<evidence type="ECO:0000256" key="7">
    <source>
        <dbReference type="RuleBase" id="RU362074"/>
    </source>
</evidence>
<accession>A0A426RR74</accession>
<evidence type="ECO:0000256" key="5">
    <source>
        <dbReference type="ARBA" id="ARBA00022779"/>
    </source>
</evidence>
<dbReference type="NCBIfam" id="TIGR02480">
    <property type="entry name" value="fliN"/>
    <property type="match status" value="1"/>
</dbReference>
<dbReference type="PANTHER" id="PTHR43484:SF1">
    <property type="entry name" value="FLAGELLAR MOTOR SWITCH PROTEIN FLIN"/>
    <property type="match status" value="1"/>
</dbReference>
<feature type="domain" description="Flagellar motor switch protein FliN-like C-terminal" evidence="8">
    <location>
        <begin position="21"/>
        <end position="90"/>
    </location>
</feature>
<keyword evidence="9" id="KW-0966">Cell projection</keyword>
<comment type="subcellular location">
    <subcellularLocation>
        <location evidence="7">Cell membrane</location>
        <topology evidence="7">Peripheral membrane protein</topology>
        <orientation evidence="7">Cytoplasmic side</orientation>
    </subcellularLocation>
    <subcellularLocation>
        <location evidence="7">Bacterial flagellum basal body</location>
    </subcellularLocation>
</comment>
<dbReference type="GO" id="GO:0009425">
    <property type="term" value="C:bacterial-type flagellum basal body"/>
    <property type="evidence" value="ECO:0007669"/>
    <property type="project" value="UniProtKB-SubCell"/>
</dbReference>
<evidence type="ECO:0000313" key="9">
    <source>
        <dbReference type="EMBL" id="RRQ51523.1"/>
    </source>
</evidence>
<evidence type="ECO:0000256" key="2">
    <source>
        <dbReference type="ARBA" id="ARBA00021897"/>
    </source>
</evidence>
<reference evidence="9 10" key="1">
    <citation type="submission" date="2018-12" db="EMBL/GenBank/DDBJ databases">
        <authorList>
            <person name="Kim S.-J."/>
            <person name="Jung G.-Y."/>
        </authorList>
    </citation>
    <scope>NUCLEOTIDE SEQUENCE [LARGE SCALE GENOMIC DNA]</scope>
    <source>
        <strain evidence="9 10">03SU3-P</strain>
    </source>
</reference>
<evidence type="ECO:0000256" key="4">
    <source>
        <dbReference type="ARBA" id="ARBA00022500"/>
    </source>
</evidence>
<comment type="similarity">
    <text evidence="1 7">Belongs to the FliN/MopA/SpaO family.</text>
</comment>
<dbReference type="PANTHER" id="PTHR43484">
    <property type="match status" value="1"/>
</dbReference>
<dbReference type="EMBL" id="RWJI01000001">
    <property type="protein sequence ID" value="RRQ51523.1"/>
    <property type="molecule type" value="Genomic_DNA"/>
</dbReference>
<evidence type="ECO:0000256" key="3">
    <source>
        <dbReference type="ARBA" id="ARBA00022475"/>
    </source>
</evidence>
<dbReference type="Proteomes" id="UP000268553">
    <property type="component" value="Unassembled WGS sequence"/>
</dbReference>
<proteinExistence type="inferred from homology"/>
<keyword evidence="3 7" id="KW-1003">Cell membrane</keyword>
<protein>
    <recommendedName>
        <fullName evidence="2 7">Flagellar motor switch protein FliN</fullName>
    </recommendedName>
</protein>
<dbReference type="Gene3D" id="2.30.330.10">
    <property type="entry name" value="SpoA-like"/>
    <property type="match status" value="1"/>
</dbReference>
<evidence type="ECO:0000256" key="1">
    <source>
        <dbReference type="ARBA" id="ARBA00009226"/>
    </source>
</evidence>
<dbReference type="Pfam" id="PF01052">
    <property type="entry name" value="FliMN_C"/>
    <property type="match status" value="1"/>
</dbReference>
<dbReference type="InterPro" id="IPR036429">
    <property type="entry name" value="SpoA-like_sf"/>
</dbReference>
<organism evidence="9 10">
    <name type="scientific">Sphingorhabdus wooponensis</name>
    <dbReference type="NCBI Taxonomy" id="940136"/>
    <lineage>
        <taxon>Bacteria</taxon>
        <taxon>Pseudomonadati</taxon>
        <taxon>Pseudomonadota</taxon>
        <taxon>Alphaproteobacteria</taxon>
        <taxon>Sphingomonadales</taxon>
        <taxon>Sphingomonadaceae</taxon>
        <taxon>Sphingorhabdus</taxon>
    </lineage>
</organism>
<keyword evidence="4 7" id="KW-0145">Chemotaxis</keyword>
<dbReference type="OrthoDB" id="9790303at2"/>
<evidence type="ECO:0000256" key="6">
    <source>
        <dbReference type="ARBA" id="ARBA00023136"/>
    </source>
</evidence>
<dbReference type="GO" id="GO:0006935">
    <property type="term" value="P:chemotaxis"/>
    <property type="evidence" value="ECO:0007669"/>
    <property type="project" value="UniProtKB-KW"/>
</dbReference>
<dbReference type="GO" id="GO:0071973">
    <property type="term" value="P:bacterial-type flagellum-dependent cell motility"/>
    <property type="evidence" value="ECO:0007669"/>
    <property type="project" value="UniProtKB-UniRule"/>
</dbReference>
<keyword evidence="9" id="KW-0282">Flagellum</keyword>
<comment type="caution">
    <text evidence="9">The sequence shown here is derived from an EMBL/GenBank/DDBJ whole genome shotgun (WGS) entry which is preliminary data.</text>
</comment>
<comment type="function">
    <text evidence="7">FliN is one of three proteins (FliG, FliN, FliM) that form the rotor-mounted switch complex (C ring), located at the base of the basal body. This complex interacts with the CheY and CheZ chemotaxis proteins, in addition to contacting components of the motor that determine the direction of flagellar rotation.</text>
</comment>
<dbReference type="AlphaFoldDB" id="A0A426RR74"/>
<keyword evidence="10" id="KW-1185">Reference proteome</keyword>
<dbReference type="GO" id="GO:0003774">
    <property type="term" value="F:cytoskeletal motor activity"/>
    <property type="evidence" value="ECO:0007669"/>
    <property type="project" value="UniProtKB-UniRule"/>
</dbReference>
<dbReference type="InterPro" id="IPR012826">
    <property type="entry name" value="FliN"/>
</dbReference>
<dbReference type="SUPFAM" id="SSF101801">
    <property type="entry name" value="Surface presentation of antigens (SPOA)"/>
    <property type="match status" value="1"/>
</dbReference>
<evidence type="ECO:0000313" key="10">
    <source>
        <dbReference type="Proteomes" id="UP000268553"/>
    </source>
</evidence>
<gene>
    <name evidence="9" type="primary">fliN</name>
    <name evidence="9" type="ORF">D7D48_01080</name>
</gene>
<dbReference type="RefSeq" id="WP_125229537.1">
    <property type="nucleotide sequence ID" value="NZ_RWJI01000001.1"/>
</dbReference>
<dbReference type="PRINTS" id="PR00956">
    <property type="entry name" value="FLGMOTORFLIN"/>
</dbReference>